<keyword evidence="4" id="KW-1133">Transmembrane helix</keyword>
<keyword evidence="4" id="KW-0472">Membrane</keyword>
<dbReference type="InterPro" id="IPR051104">
    <property type="entry name" value="FAD_monoxygenase"/>
</dbReference>
<comment type="caution">
    <text evidence="6">The sequence shown here is derived from an EMBL/GenBank/DDBJ whole genome shotgun (WGS) entry which is preliminary data.</text>
</comment>
<dbReference type="Pfam" id="PF01494">
    <property type="entry name" value="FAD_binding_3"/>
    <property type="match status" value="2"/>
</dbReference>
<dbReference type="EMBL" id="JADOXO010000035">
    <property type="protein sequence ID" value="KAF9818013.1"/>
    <property type="molecule type" value="Genomic_DNA"/>
</dbReference>
<name>A0A8H7P6M9_9APHY</name>
<dbReference type="PANTHER" id="PTHR46720">
    <property type="entry name" value="HYDROXYLASE, PUTATIVE (AFU_ORTHOLOGUE AFUA_3G01460)-RELATED"/>
    <property type="match status" value="1"/>
</dbReference>
<evidence type="ECO:0000313" key="6">
    <source>
        <dbReference type="EMBL" id="KAF9818013.1"/>
    </source>
</evidence>
<organism evidence="6 7">
    <name type="scientific">Rhodonia placenta</name>
    <dbReference type="NCBI Taxonomy" id="104341"/>
    <lineage>
        <taxon>Eukaryota</taxon>
        <taxon>Fungi</taxon>
        <taxon>Dikarya</taxon>
        <taxon>Basidiomycota</taxon>
        <taxon>Agaricomycotina</taxon>
        <taxon>Agaricomycetes</taxon>
        <taxon>Polyporales</taxon>
        <taxon>Adustoporiaceae</taxon>
        <taxon>Rhodonia</taxon>
    </lineage>
</organism>
<reference evidence="6" key="1">
    <citation type="submission" date="2020-11" db="EMBL/GenBank/DDBJ databases">
        <authorList>
            <person name="Koelle M."/>
            <person name="Horta M.A.C."/>
            <person name="Nowrousian M."/>
            <person name="Ohm R.A."/>
            <person name="Benz P."/>
            <person name="Pilgard A."/>
        </authorList>
    </citation>
    <scope>NUCLEOTIDE SEQUENCE</scope>
    <source>
        <strain evidence="6">FPRL280</strain>
    </source>
</reference>
<dbReference type="InterPro" id="IPR036188">
    <property type="entry name" value="FAD/NAD-bd_sf"/>
</dbReference>
<gene>
    <name evidence="6" type="ORF">IEO21_03088</name>
</gene>
<keyword evidence="2" id="KW-0274">FAD</keyword>
<feature type="transmembrane region" description="Helical" evidence="4">
    <location>
        <begin position="12"/>
        <end position="31"/>
    </location>
</feature>
<evidence type="ECO:0000256" key="4">
    <source>
        <dbReference type="SAM" id="Phobius"/>
    </source>
</evidence>
<keyword evidence="4" id="KW-0812">Transmembrane</keyword>
<feature type="domain" description="FAD-binding" evidence="5">
    <location>
        <begin position="307"/>
        <end position="377"/>
    </location>
</feature>
<dbReference type="InterPro" id="IPR002938">
    <property type="entry name" value="FAD-bd"/>
</dbReference>
<dbReference type="Proteomes" id="UP000639403">
    <property type="component" value="Unassembled WGS sequence"/>
</dbReference>
<dbReference type="PRINTS" id="PR00420">
    <property type="entry name" value="RNGMNOXGNASE"/>
</dbReference>
<evidence type="ECO:0000313" key="7">
    <source>
        <dbReference type="Proteomes" id="UP000639403"/>
    </source>
</evidence>
<proteinExistence type="predicted"/>
<sequence length="433" mass="46805">MNIIADTERRSLNVAIVGGGVVGLTCAVALLRAGVHVELFEAAARFEEIGAGVGIGANAARILASLGVLDAVLAKTQEPGLTMGSFAMKSGMDEHQLIYELFTTQYPWIAEDDGVGAHRASFLDALIAFIDPKFTHFRKRCVSVLTSTTKSPRQVIHFADGTTHEADVVIGGDGIKSSVRTAVTGSSETRVAFSNTICYRGLIPYETVKAAGVKTDFGRPVMFLGKGKHLIVFPVRNQALINVVAFAADHTVPIGSVQLPPDQPRVISVPQEEMLKEYEGWGNDVIGLLRCIPKPSKWFIHVVHPPLESYVKGRIALVGDAAHGMLPHLGAGAGQGIEDAYVIAGLLSNPQTSPSNVESVLQAYDRIRRPRAQMVWEASYKAGRVYDGFGDHGLSPEGVKQDIGRQWDPVYKHDIDNDIEQAVAWLKEMSVFA</sequence>
<accession>A0A8H7P6M9</accession>
<evidence type="ECO:0000256" key="1">
    <source>
        <dbReference type="ARBA" id="ARBA00022630"/>
    </source>
</evidence>
<feature type="domain" description="FAD-binding" evidence="5">
    <location>
        <begin position="13"/>
        <end position="184"/>
    </location>
</feature>
<dbReference type="GO" id="GO:0016491">
    <property type="term" value="F:oxidoreductase activity"/>
    <property type="evidence" value="ECO:0007669"/>
    <property type="project" value="UniProtKB-KW"/>
</dbReference>
<keyword evidence="1" id="KW-0285">Flavoprotein</keyword>
<dbReference type="SUPFAM" id="SSF51905">
    <property type="entry name" value="FAD/NAD(P)-binding domain"/>
    <property type="match status" value="1"/>
</dbReference>
<dbReference type="SUPFAM" id="SSF54373">
    <property type="entry name" value="FAD-linked reductases, C-terminal domain"/>
    <property type="match status" value="1"/>
</dbReference>
<dbReference type="Gene3D" id="3.50.50.60">
    <property type="entry name" value="FAD/NAD(P)-binding domain"/>
    <property type="match status" value="1"/>
</dbReference>
<evidence type="ECO:0000256" key="2">
    <source>
        <dbReference type="ARBA" id="ARBA00022827"/>
    </source>
</evidence>
<evidence type="ECO:0000256" key="3">
    <source>
        <dbReference type="ARBA" id="ARBA00023002"/>
    </source>
</evidence>
<keyword evidence="3" id="KW-0560">Oxidoreductase</keyword>
<protein>
    <recommendedName>
        <fullName evidence="5">FAD-binding domain-containing protein</fullName>
    </recommendedName>
</protein>
<reference evidence="6" key="2">
    <citation type="journal article" name="Front. Microbiol.">
        <title>Degradative Capacity of Two Strains of Rhodonia placenta: From Phenotype to Genotype.</title>
        <authorList>
            <person name="Kolle M."/>
            <person name="Horta M.A.C."/>
            <person name="Nowrousian M."/>
            <person name="Ohm R.A."/>
            <person name="Benz J.P."/>
            <person name="Pilgard A."/>
        </authorList>
    </citation>
    <scope>NUCLEOTIDE SEQUENCE</scope>
    <source>
        <strain evidence="6">FPRL280</strain>
    </source>
</reference>
<dbReference type="GO" id="GO:0044550">
    <property type="term" value="P:secondary metabolite biosynthetic process"/>
    <property type="evidence" value="ECO:0007669"/>
    <property type="project" value="TreeGrafter"/>
</dbReference>
<evidence type="ECO:0000259" key="5">
    <source>
        <dbReference type="Pfam" id="PF01494"/>
    </source>
</evidence>
<dbReference type="AlphaFoldDB" id="A0A8H7P6M9"/>
<dbReference type="GO" id="GO:0071949">
    <property type="term" value="F:FAD binding"/>
    <property type="evidence" value="ECO:0007669"/>
    <property type="project" value="InterPro"/>
</dbReference>
<dbReference type="PANTHER" id="PTHR46720:SF3">
    <property type="entry name" value="FAD-BINDING DOMAIN-CONTAINING PROTEIN-RELATED"/>
    <property type="match status" value="1"/>
</dbReference>